<accession>A0A856MGW5</accession>
<dbReference type="InterPro" id="IPR012338">
    <property type="entry name" value="Beta-lactam/transpept-like"/>
</dbReference>
<dbReference type="InterPro" id="IPR001466">
    <property type="entry name" value="Beta-lactam-related"/>
</dbReference>
<dbReference type="EMBL" id="CP030118">
    <property type="protein sequence ID" value="QDL10615.1"/>
    <property type="molecule type" value="Genomic_DNA"/>
</dbReference>
<dbReference type="PANTHER" id="PTHR43283">
    <property type="entry name" value="BETA-LACTAMASE-RELATED"/>
    <property type="match status" value="1"/>
</dbReference>
<keyword evidence="2" id="KW-0378">Hydrolase</keyword>
<dbReference type="Proteomes" id="UP000503129">
    <property type="component" value="Chromosome"/>
</dbReference>
<feature type="domain" description="Beta-lactamase-related" evidence="1">
    <location>
        <begin position="57"/>
        <end position="340"/>
    </location>
</feature>
<dbReference type="InterPro" id="IPR050789">
    <property type="entry name" value="Diverse_Enzym_Activities"/>
</dbReference>
<keyword evidence="3" id="KW-1185">Reference proteome</keyword>
<sequence>MSKLLFRRQLLNHGIKALIGLSTLSLISLQRNRSVSATDKVIANLETQVPVWMQAALIPGLDLAIIRDGQLFWSRGFGVKNRSTKNPVTNDTVFAAASLSKPLFAYTVFKMVEQGKLNLDTPLTEYTAKPYISDPRIKLITTRMVLSHTTGFPNWSGDDPLKIEFSPGTRFNYSGEGYLYLQKVVEEIIQQPLSEYLQKQILEPLGMNSSSFIWQPAYQTTASDGHDRQGKPIPTSKPKRVSVAGSLRTTASDYAQFLTVLMKPGEADSPRLTETSLNEMMRSQIQFNQSLSWGLGWGLEKVKDTSFFWHWGDLTTFKCFTLASRELGTGIVILTNSQNGLKICQNIVSQAIGGQHPAFNFKMYNYSLTH</sequence>
<name>A0A856MGW5_9CYAN</name>
<evidence type="ECO:0000259" key="1">
    <source>
        <dbReference type="Pfam" id="PF00144"/>
    </source>
</evidence>
<dbReference type="AlphaFoldDB" id="A0A856MGW5"/>
<reference evidence="2 3" key="1">
    <citation type="submission" date="2018-06" db="EMBL/GenBank/DDBJ databases">
        <title>Comparative genomics of Brasilonema spp. strains.</title>
        <authorList>
            <person name="Alvarenga D.O."/>
            <person name="Fiore M.F."/>
            <person name="Varani A.M."/>
        </authorList>
    </citation>
    <scope>NUCLEOTIDE SEQUENCE [LARGE SCALE GENOMIC DNA]</scope>
    <source>
        <strain evidence="2 3">CENA114</strain>
    </source>
</reference>
<dbReference type="KEGG" id="bsen:DP114_24370"/>
<dbReference type="GO" id="GO:0016787">
    <property type="term" value="F:hydrolase activity"/>
    <property type="evidence" value="ECO:0007669"/>
    <property type="project" value="UniProtKB-KW"/>
</dbReference>
<dbReference type="Pfam" id="PF00144">
    <property type="entry name" value="Beta-lactamase"/>
    <property type="match status" value="1"/>
</dbReference>
<gene>
    <name evidence="2" type="ORF">DP114_24370</name>
</gene>
<proteinExistence type="predicted"/>
<dbReference type="Gene3D" id="3.40.710.10">
    <property type="entry name" value="DD-peptidase/beta-lactamase superfamily"/>
    <property type="match status" value="1"/>
</dbReference>
<protein>
    <submittedName>
        <fullName evidence="2">Serine hydrolase</fullName>
    </submittedName>
</protein>
<organism evidence="2 3">
    <name type="scientific">Brasilonema sennae CENA114</name>
    <dbReference type="NCBI Taxonomy" id="415709"/>
    <lineage>
        <taxon>Bacteria</taxon>
        <taxon>Bacillati</taxon>
        <taxon>Cyanobacteriota</taxon>
        <taxon>Cyanophyceae</taxon>
        <taxon>Nostocales</taxon>
        <taxon>Scytonemataceae</taxon>
        <taxon>Brasilonema</taxon>
        <taxon>Bromeliae group (in: Brasilonema)</taxon>
    </lineage>
</organism>
<evidence type="ECO:0000313" key="2">
    <source>
        <dbReference type="EMBL" id="QDL10615.1"/>
    </source>
</evidence>
<evidence type="ECO:0000313" key="3">
    <source>
        <dbReference type="Proteomes" id="UP000503129"/>
    </source>
</evidence>
<dbReference type="PANTHER" id="PTHR43283:SF18">
    <property type="match status" value="1"/>
</dbReference>
<dbReference type="SUPFAM" id="SSF56601">
    <property type="entry name" value="beta-lactamase/transpeptidase-like"/>
    <property type="match status" value="1"/>
</dbReference>
<dbReference type="RefSeq" id="WP_171977318.1">
    <property type="nucleotide sequence ID" value="NZ_CAWOXK010000001.1"/>
</dbReference>